<name>A0A2B7XQC2_9EURO</name>
<comment type="caution">
    <text evidence="1">The sequence shown here is derived from an EMBL/GenBank/DDBJ whole genome shotgun (WGS) entry which is preliminary data.</text>
</comment>
<dbReference type="EMBL" id="PDNB01000079">
    <property type="protein sequence ID" value="PGH10971.1"/>
    <property type="molecule type" value="Genomic_DNA"/>
</dbReference>
<accession>A0A2B7XQC2</accession>
<keyword evidence="2" id="KW-1185">Reference proteome</keyword>
<proteinExistence type="predicted"/>
<sequence length="165" mass="18996">MTLLRNSLSISSIVSFYRSELRQRRPRNRRPHYCPRYKRPHLPGLHNVYLFYDKVVLCAIAIGARFLGNLIEAKPANGGSGTEKILDVEEENINLNDEELEDQLRTGLVDFADFLSKLPVTALHSPPLHTFQRFELYKEYTNLLEHQKECHSFEVLVSSVTAIVV</sequence>
<gene>
    <name evidence="1" type="ORF">AJ79_05122</name>
</gene>
<dbReference type="AlphaFoldDB" id="A0A2B7XQC2"/>
<organism evidence="1 2">
    <name type="scientific">Helicocarpus griseus UAMH5409</name>
    <dbReference type="NCBI Taxonomy" id="1447875"/>
    <lineage>
        <taxon>Eukaryota</taxon>
        <taxon>Fungi</taxon>
        <taxon>Dikarya</taxon>
        <taxon>Ascomycota</taxon>
        <taxon>Pezizomycotina</taxon>
        <taxon>Eurotiomycetes</taxon>
        <taxon>Eurotiomycetidae</taxon>
        <taxon>Onygenales</taxon>
        <taxon>Ajellomycetaceae</taxon>
        <taxon>Helicocarpus</taxon>
    </lineage>
</organism>
<reference evidence="1 2" key="1">
    <citation type="submission" date="2017-10" db="EMBL/GenBank/DDBJ databases">
        <title>Comparative genomics in systemic dimorphic fungi from Ajellomycetaceae.</title>
        <authorList>
            <person name="Munoz J.F."/>
            <person name="Mcewen J.G."/>
            <person name="Clay O.K."/>
            <person name="Cuomo C.A."/>
        </authorList>
    </citation>
    <scope>NUCLEOTIDE SEQUENCE [LARGE SCALE GENOMIC DNA]</scope>
    <source>
        <strain evidence="1 2">UAMH5409</strain>
    </source>
</reference>
<evidence type="ECO:0000313" key="1">
    <source>
        <dbReference type="EMBL" id="PGH10971.1"/>
    </source>
</evidence>
<protein>
    <submittedName>
        <fullName evidence="1">Uncharacterized protein</fullName>
    </submittedName>
</protein>
<evidence type="ECO:0000313" key="2">
    <source>
        <dbReference type="Proteomes" id="UP000223968"/>
    </source>
</evidence>
<dbReference type="Proteomes" id="UP000223968">
    <property type="component" value="Unassembled WGS sequence"/>
</dbReference>